<proteinExistence type="predicted"/>
<gene>
    <name evidence="3" type="ORF">TAPDE_001206</name>
</gene>
<dbReference type="Proteomes" id="UP000013776">
    <property type="component" value="Unassembled WGS sequence"/>
</dbReference>
<sequence>MSAMPKLLIFHDRKVLIKEGDVIPVGRASVKNKISSQPDNLIFDNPVLSREHAIVYMDNGHVYVKDERSTHGSIYYSPDGTRHQLSAHVPQLLGDKGKLNLGADVLRGSDVYKKVSGTIGLFDSPATPPTKTSIDLFPVVTRDVTSVDIDEDDTRSEMTCESHDRKSDVPLFVPAHNSNVTLGDVASKSFVRFDDDSKTEVKNVLVDDLFSRIVQTETDADFELEVVRAKERSLAAKRKEILGIMVARRLSKAKAEAEQKEKLAEVMALSPQPNFAHLTSDTHPCERTEGLTALLNNDQEVERSSFEEQAVDTHISDGIPLVRNQPTEHLMVDLETGGTSSHMRITDDWAWLGHSVSRGHPDRDLRAIWEGSSSSASEAPSEYDTRALAKEAGEEIYYPGALESLNAAVERPYSPGDYDDDYPRPEDFSSSHDLIAAGDTPSRLTIRNHEVEWQKWDEFTDESDHESEADPGRSVSGQMTGQGSVGPAGADQSSAMIDVLSEYEPHNEHFVPDTLQNSSEKFQVQEVDTGGTRSDGVQQLTRPTSVIANDYRQCLKRSAPDAQPDDNVSVTKRVKAELPTISWSASLKRTALGMLLGAGLTFGSLAALGASG</sequence>
<dbReference type="OrthoDB" id="4096268at2759"/>
<reference evidence="3 4" key="1">
    <citation type="journal article" date="2013" name="MBio">
        <title>Genome sequencing of the plant pathogen Taphrina deformans, the causal agent of peach leaf curl.</title>
        <authorList>
            <person name="Cisse O.H."/>
            <person name="Almeida J.M.G.C.F."/>
            <person name="Fonseca A."/>
            <person name="Kumar A.A."/>
            <person name="Salojaervi J."/>
            <person name="Overmyer K."/>
            <person name="Hauser P.M."/>
            <person name="Pagni M."/>
        </authorList>
    </citation>
    <scope>NUCLEOTIDE SEQUENCE [LARGE SCALE GENOMIC DNA]</scope>
    <source>
        <strain evidence="4">PYCC 5710 / ATCC 11124 / CBS 356.35 / IMI 108563 / JCM 9778 / NBRC 8474</strain>
    </source>
</reference>
<dbReference type="SUPFAM" id="SSF49879">
    <property type="entry name" value="SMAD/FHA domain"/>
    <property type="match status" value="1"/>
</dbReference>
<feature type="domain" description="FHA" evidence="2">
    <location>
        <begin position="23"/>
        <end position="73"/>
    </location>
</feature>
<accession>R4X7M8</accession>
<feature type="region of interest" description="Disordered" evidence="1">
    <location>
        <begin position="459"/>
        <end position="491"/>
    </location>
</feature>
<organism evidence="3 4">
    <name type="scientific">Taphrina deformans (strain PYCC 5710 / ATCC 11124 / CBS 356.35 / IMI 108563 / JCM 9778 / NBRC 8474)</name>
    <name type="common">Peach leaf curl fungus</name>
    <name type="synonym">Lalaria deformans</name>
    <dbReference type="NCBI Taxonomy" id="1097556"/>
    <lineage>
        <taxon>Eukaryota</taxon>
        <taxon>Fungi</taxon>
        <taxon>Dikarya</taxon>
        <taxon>Ascomycota</taxon>
        <taxon>Taphrinomycotina</taxon>
        <taxon>Taphrinomycetes</taxon>
        <taxon>Taphrinales</taxon>
        <taxon>Taphrinaceae</taxon>
        <taxon>Taphrina</taxon>
    </lineage>
</organism>
<dbReference type="STRING" id="1097556.R4X7M8"/>
<name>R4X7M8_TAPDE</name>
<dbReference type="AlphaFoldDB" id="R4X7M8"/>
<evidence type="ECO:0000259" key="2">
    <source>
        <dbReference type="PROSITE" id="PS50006"/>
    </source>
</evidence>
<dbReference type="Pfam" id="PF00498">
    <property type="entry name" value="FHA"/>
    <property type="match status" value="1"/>
</dbReference>
<dbReference type="Gene3D" id="2.60.200.20">
    <property type="match status" value="1"/>
</dbReference>
<comment type="caution">
    <text evidence="3">The sequence shown here is derived from an EMBL/GenBank/DDBJ whole genome shotgun (WGS) entry which is preliminary data.</text>
</comment>
<evidence type="ECO:0000256" key="1">
    <source>
        <dbReference type="SAM" id="MobiDB-lite"/>
    </source>
</evidence>
<dbReference type="EMBL" id="CAHR02000039">
    <property type="protein sequence ID" value="CCG81436.1"/>
    <property type="molecule type" value="Genomic_DNA"/>
</dbReference>
<keyword evidence="4" id="KW-1185">Reference proteome</keyword>
<protein>
    <submittedName>
        <fullName evidence="3">Factor arrest protein</fullName>
    </submittedName>
</protein>
<evidence type="ECO:0000313" key="3">
    <source>
        <dbReference type="EMBL" id="CCG81436.1"/>
    </source>
</evidence>
<dbReference type="VEuPathDB" id="FungiDB:TAPDE_001206"/>
<dbReference type="PROSITE" id="PS50006">
    <property type="entry name" value="FHA_DOMAIN"/>
    <property type="match status" value="1"/>
</dbReference>
<dbReference type="InterPro" id="IPR008984">
    <property type="entry name" value="SMAD_FHA_dom_sf"/>
</dbReference>
<evidence type="ECO:0000313" key="4">
    <source>
        <dbReference type="Proteomes" id="UP000013776"/>
    </source>
</evidence>
<dbReference type="InterPro" id="IPR000253">
    <property type="entry name" value="FHA_dom"/>
</dbReference>